<sequence>MSSVNHHPSALLAAERCPQCGASRAGDVAALAGPDATPGRWQRSIADAAVPMQACANRAEAGEPPQHIAPWQCPILRAALLGTIALVLLVVDMFVLWPVP</sequence>
<accession>A0AAU0BBH0</accession>
<keyword evidence="3" id="KW-1185">Reference proteome</keyword>
<dbReference type="RefSeq" id="WP_316696632.1">
    <property type="nucleotide sequence ID" value="NZ_CP103836.1"/>
</dbReference>
<keyword evidence="1" id="KW-0472">Membrane</keyword>
<evidence type="ECO:0000313" key="3">
    <source>
        <dbReference type="Proteomes" id="UP001302716"/>
    </source>
</evidence>
<feature type="transmembrane region" description="Helical" evidence="1">
    <location>
        <begin position="75"/>
        <end position="97"/>
    </location>
</feature>
<reference evidence="2 3" key="1">
    <citation type="submission" date="2022-08" db="EMBL/GenBank/DDBJ databases">
        <title>Whole genome sequencing-based tracing of a 2022 introduction and outbreak of Xanthomonas hortorum pv. pelargonii.</title>
        <authorList>
            <person name="Iruegas-Bocardo F."/>
            <person name="Weisberg A.K."/>
            <person name="Riutta E.R."/>
            <person name="Kilday K."/>
            <person name="Bonkowski J.C."/>
            <person name="Creswell T."/>
            <person name="Daughtrey M.L."/>
            <person name="Rane K."/>
            <person name="Grunwald N.J."/>
            <person name="Chang J.H."/>
            <person name="Putnam M.L."/>
        </authorList>
    </citation>
    <scope>NUCLEOTIDE SEQUENCE [LARGE SCALE GENOMIC DNA]</scope>
    <source>
        <strain evidence="2 3">22-323</strain>
    </source>
</reference>
<gene>
    <name evidence="2" type="ORF">NYR97_02850</name>
</gene>
<dbReference type="Proteomes" id="UP001302716">
    <property type="component" value="Chromosome"/>
</dbReference>
<organism evidence="2 3">
    <name type="scientific">Xanthomonas hydrangeae</name>
    <dbReference type="NCBI Taxonomy" id="2775159"/>
    <lineage>
        <taxon>Bacteria</taxon>
        <taxon>Pseudomonadati</taxon>
        <taxon>Pseudomonadota</taxon>
        <taxon>Gammaproteobacteria</taxon>
        <taxon>Lysobacterales</taxon>
        <taxon>Lysobacteraceae</taxon>
        <taxon>Xanthomonas</taxon>
    </lineage>
</organism>
<evidence type="ECO:0000313" key="2">
    <source>
        <dbReference type="EMBL" id="WOB50368.1"/>
    </source>
</evidence>
<name>A0AAU0BBH0_9XANT</name>
<proteinExistence type="predicted"/>
<dbReference type="EMBL" id="CP103836">
    <property type="protein sequence ID" value="WOB50368.1"/>
    <property type="molecule type" value="Genomic_DNA"/>
</dbReference>
<dbReference type="AlphaFoldDB" id="A0AAU0BBH0"/>
<keyword evidence="1" id="KW-1133">Transmembrane helix</keyword>
<keyword evidence="1" id="KW-0812">Transmembrane</keyword>
<evidence type="ECO:0000256" key="1">
    <source>
        <dbReference type="SAM" id="Phobius"/>
    </source>
</evidence>
<evidence type="ECO:0008006" key="4">
    <source>
        <dbReference type="Google" id="ProtNLM"/>
    </source>
</evidence>
<protein>
    <recommendedName>
        <fullName evidence="4">DUF2946 domain-containing protein</fullName>
    </recommendedName>
</protein>